<keyword evidence="8" id="KW-0862">Zinc</keyword>
<dbReference type="Pfam" id="PF14369">
    <property type="entry name" value="Zn_ribbon_19"/>
    <property type="match status" value="1"/>
</dbReference>
<evidence type="ECO:0000313" key="13">
    <source>
        <dbReference type="Proteomes" id="UP000691718"/>
    </source>
</evidence>
<keyword evidence="4" id="KW-0808">Transferase</keyword>
<dbReference type="AlphaFoldDB" id="A0A8S3WF03"/>
<dbReference type="InterPro" id="IPR001841">
    <property type="entry name" value="Znf_RING"/>
</dbReference>
<dbReference type="SMART" id="SM00184">
    <property type="entry name" value="RING"/>
    <property type="match status" value="1"/>
</dbReference>
<evidence type="ECO:0000256" key="3">
    <source>
        <dbReference type="ARBA" id="ARBA00012483"/>
    </source>
</evidence>
<comment type="pathway">
    <text evidence="2">Protein modification; protein ubiquitination.</text>
</comment>
<feature type="domain" description="RING-type" evidence="11">
    <location>
        <begin position="195"/>
        <end position="236"/>
    </location>
</feature>
<evidence type="ECO:0000256" key="2">
    <source>
        <dbReference type="ARBA" id="ARBA00004906"/>
    </source>
</evidence>
<organism evidence="12 13">
    <name type="scientific">Parnassius apollo</name>
    <name type="common">Apollo butterfly</name>
    <name type="synonym">Papilio apollo</name>
    <dbReference type="NCBI Taxonomy" id="110799"/>
    <lineage>
        <taxon>Eukaryota</taxon>
        <taxon>Metazoa</taxon>
        <taxon>Ecdysozoa</taxon>
        <taxon>Arthropoda</taxon>
        <taxon>Hexapoda</taxon>
        <taxon>Insecta</taxon>
        <taxon>Pterygota</taxon>
        <taxon>Neoptera</taxon>
        <taxon>Endopterygota</taxon>
        <taxon>Lepidoptera</taxon>
        <taxon>Glossata</taxon>
        <taxon>Ditrysia</taxon>
        <taxon>Papilionoidea</taxon>
        <taxon>Papilionidae</taxon>
        <taxon>Parnassiinae</taxon>
        <taxon>Parnassini</taxon>
        <taxon>Parnassius</taxon>
        <taxon>Parnassius</taxon>
    </lineage>
</organism>
<feature type="region of interest" description="Disordered" evidence="10">
    <location>
        <begin position="287"/>
        <end position="361"/>
    </location>
</feature>
<evidence type="ECO:0000256" key="4">
    <source>
        <dbReference type="ARBA" id="ARBA00022679"/>
    </source>
</evidence>
<dbReference type="EMBL" id="CAJQZP010000301">
    <property type="protein sequence ID" value="CAG4955671.1"/>
    <property type="molecule type" value="Genomic_DNA"/>
</dbReference>
<accession>A0A8S3WF03</accession>
<feature type="compositionally biased region" description="Basic and acidic residues" evidence="10">
    <location>
        <begin position="345"/>
        <end position="354"/>
    </location>
</feature>
<evidence type="ECO:0000256" key="5">
    <source>
        <dbReference type="ARBA" id="ARBA00022723"/>
    </source>
</evidence>
<evidence type="ECO:0000313" key="12">
    <source>
        <dbReference type="EMBL" id="CAG4955671.1"/>
    </source>
</evidence>
<keyword evidence="5" id="KW-0479">Metal-binding</keyword>
<feature type="compositionally biased region" description="Polar residues" evidence="10">
    <location>
        <begin position="287"/>
        <end position="302"/>
    </location>
</feature>
<evidence type="ECO:0000256" key="6">
    <source>
        <dbReference type="ARBA" id="ARBA00022771"/>
    </source>
</evidence>
<gene>
    <name evidence="12" type="ORF">PAPOLLO_LOCUS5353</name>
</gene>
<dbReference type="GO" id="GO:0006511">
    <property type="term" value="P:ubiquitin-dependent protein catabolic process"/>
    <property type="evidence" value="ECO:0007669"/>
    <property type="project" value="TreeGrafter"/>
</dbReference>
<keyword evidence="6 9" id="KW-0863">Zinc-finger</keyword>
<reference evidence="12" key="1">
    <citation type="submission" date="2021-04" db="EMBL/GenBank/DDBJ databases">
        <authorList>
            <person name="Tunstrom K."/>
        </authorList>
    </citation>
    <scope>NUCLEOTIDE SEQUENCE</scope>
</reference>
<name>A0A8S3WF03_PARAO</name>
<dbReference type="GO" id="GO:0000209">
    <property type="term" value="P:protein polyubiquitination"/>
    <property type="evidence" value="ECO:0007669"/>
    <property type="project" value="UniProtKB-ARBA"/>
</dbReference>
<dbReference type="InterPro" id="IPR051834">
    <property type="entry name" value="RING_finger_E3_ligase"/>
</dbReference>
<dbReference type="PANTHER" id="PTHR45931">
    <property type="entry name" value="SI:CH211-59O9.10"/>
    <property type="match status" value="1"/>
</dbReference>
<dbReference type="Pfam" id="PF13639">
    <property type="entry name" value="zf-RING_2"/>
    <property type="match status" value="1"/>
</dbReference>
<dbReference type="OrthoDB" id="8062037at2759"/>
<dbReference type="Proteomes" id="UP000691718">
    <property type="component" value="Unassembled WGS sequence"/>
</dbReference>
<evidence type="ECO:0000259" key="11">
    <source>
        <dbReference type="PROSITE" id="PS50089"/>
    </source>
</evidence>
<evidence type="ECO:0000256" key="9">
    <source>
        <dbReference type="PROSITE-ProRule" id="PRU00175"/>
    </source>
</evidence>
<feature type="region of interest" description="Disordered" evidence="10">
    <location>
        <begin position="246"/>
        <end position="271"/>
    </location>
</feature>
<keyword evidence="13" id="KW-1185">Reference proteome</keyword>
<dbReference type="InterPro" id="IPR039525">
    <property type="entry name" value="RNF126-like_zinc-ribbon"/>
</dbReference>
<dbReference type="GO" id="GO:0008270">
    <property type="term" value="F:zinc ion binding"/>
    <property type="evidence" value="ECO:0007669"/>
    <property type="project" value="UniProtKB-KW"/>
</dbReference>
<evidence type="ECO:0000256" key="8">
    <source>
        <dbReference type="ARBA" id="ARBA00022833"/>
    </source>
</evidence>
<keyword evidence="7" id="KW-0833">Ubl conjugation pathway</keyword>
<dbReference type="EC" id="2.3.2.27" evidence="3"/>
<evidence type="ECO:0000256" key="1">
    <source>
        <dbReference type="ARBA" id="ARBA00000900"/>
    </source>
</evidence>
<protein>
    <recommendedName>
        <fullName evidence="3">RING-type E3 ubiquitin transferase</fullName>
        <ecNumber evidence="3">2.3.2.27</ecNumber>
    </recommendedName>
</protein>
<evidence type="ECO:0000256" key="10">
    <source>
        <dbReference type="SAM" id="MobiDB-lite"/>
    </source>
</evidence>
<comment type="catalytic activity">
    <reaction evidence="1">
        <text>S-ubiquitinyl-[E2 ubiquitin-conjugating enzyme]-L-cysteine + [acceptor protein]-L-lysine = [E2 ubiquitin-conjugating enzyme]-L-cysteine + N(6)-ubiquitinyl-[acceptor protein]-L-lysine.</text>
        <dbReference type="EC" id="2.3.2.27"/>
    </reaction>
</comment>
<sequence>MADALVERRPTARFFCHRCNIEFEDVLQDYTCPYCASGFIEQLENEAEGHGLSGDDFSDADMSNLEDMSNIDEMSNLDDSDDLNQSTPPMLNDLAFFMSGGRLRGPARRQTLMEELVWMIGGVRPGTGAVTAGAPFVFVGAPGDYVFGGEGLDAVVTQLLGQLENAGPPPLPRDQLASLPSESVSADQAAANTSCSVCWENFLEGESISRLECEHVFHSACIRPWLQLHATCPICRRSLLPDAPAADAAPLPDTPPHFIEDSPPSSPTRNMNLASLPRVLLRRIPRSQVSGPQTQTWDSLADSSSSSGSTTTTSSVTAGGVWAPQARSTSNSTGTNSTTSLNSSNERELRERQYNMDIDYD</sequence>
<dbReference type="PROSITE" id="PS50089">
    <property type="entry name" value="ZF_RING_2"/>
    <property type="match status" value="1"/>
</dbReference>
<comment type="caution">
    <text evidence="12">The sequence shown here is derived from an EMBL/GenBank/DDBJ whole genome shotgun (WGS) entry which is preliminary data.</text>
</comment>
<proteinExistence type="predicted"/>
<dbReference type="GO" id="GO:0061630">
    <property type="term" value="F:ubiquitin protein ligase activity"/>
    <property type="evidence" value="ECO:0007669"/>
    <property type="project" value="UniProtKB-EC"/>
</dbReference>
<feature type="compositionally biased region" description="Low complexity" evidence="10">
    <location>
        <begin position="328"/>
        <end position="344"/>
    </location>
</feature>
<feature type="compositionally biased region" description="Low complexity" evidence="10">
    <location>
        <begin position="303"/>
        <end position="317"/>
    </location>
</feature>
<dbReference type="PANTHER" id="PTHR45931:SF3">
    <property type="entry name" value="RING ZINC FINGER-CONTAINING PROTEIN"/>
    <property type="match status" value="1"/>
</dbReference>
<dbReference type="GO" id="GO:0005634">
    <property type="term" value="C:nucleus"/>
    <property type="evidence" value="ECO:0007669"/>
    <property type="project" value="TreeGrafter"/>
</dbReference>
<evidence type="ECO:0000256" key="7">
    <source>
        <dbReference type="ARBA" id="ARBA00022786"/>
    </source>
</evidence>
<dbReference type="FunFam" id="3.30.40.10:FF:000069">
    <property type="entry name" value="E3 ubiquitin-protein ligase RNF115"/>
    <property type="match status" value="1"/>
</dbReference>